<reference evidence="2 3" key="1">
    <citation type="submission" date="2021-03" db="EMBL/GenBank/DDBJ databases">
        <title>Succinivibrio sp. nov. isolated from feces of cow.</title>
        <authorList>
            <person name="Choi J.-Y."/>
        </authorList>
    </citation>
    <scope>NUCLEOTIDE SEQUENCE [LARGE SCALE GENOMIC DNA]</scope>
    <source>
        <strain evidence="2 3">AGMB01872</strain>
    </source>
</reference>
<proteinExistence type="predicted"/>
<feature type="domain" description="Beta-ketoacyl synthase-like N-terminal" evidence="1">
    <location>
        <begin position="36"/>
        <end position="205"/>
    </location>
</feature>
<dbReference type="Proteomes" id="UP000731465">
    <property type="component" value="Unassembled WGS sequence"/>
</dbReference>
<evidence type="ECO:0000313" key="3">
    <source>
        <dbReference type="Proteomes" id="UP000731465"/>
    </source>
</evidence>
<dbReference type="RefSeq" id="WP_219935837.1">
    <property type="nucleotide sequence ID" value="NZ_JAGFNY010000001.1"/>
</dbReference>
<dbReference type="Pfam" id="PF13723">
    <property type="entry name" value="Ketoacyl-synt_2"/>
    <property type="match status" value="1"/>
</dbReference>
<dbReference type="Gene3D" id="3.40.47.10">
    <property type="match status" value="1"/>
</dbReference>
<evidence type="ECO:0000313" key="2">
    <source>
        <dbReference type="EMBL" id="MBW7569376.1"/>
    </source>
</evidence>
<dbReference type="InterPro" id="IPR016039">
    <property type="entry name" value="Thiolase-like"/>
</dbReference>
<name>A0ABS7DE39_9GAMM</name>
<protein>
    <submittedName>
        <fullName evidence="2">Beta-ketoacyl synthase chain length factor</fullName>
    </submittedName>
</protein>
<comment type="caution">
    <text evidence="2">The sequence shown here is derived from an EMBL/GenBank/DDBJ whole genome shotgun (WGS) entry which is preliminary data.</text>
</comment>
<dbReference type="EMBL" id="JAGFNY010000001">
    <property type="protein sequence ID" value="MBW7569376.1"/>
    <property type="molecule type" value="Genomic_DNA"/>
</dbReference>
<dbReference type="InterPro" id="IPR014030">
    <property type="entry name" value="Ketoacyl_synth_N"/>
</dbReference>
<dbReference type="SUPFAM" id="SSF53901">
    <property type="entry name" value="Thiolase-like"/>
    <property type="match status" value="1"/>
</dbReference>
<evidence type="ECO:0000259" key="1">
    <source>
        <dbReference type="Pfam" id="PF13723"/>
    </source>
</evidence>
<keyword evidence="3" id="KW-1185">Reference proteome</keyword>
<sequence length="241" mass="26854">MEFSFNIDAIALRFRSISALDDLLAINCDIDAVDKNSRNQKPKFIPMMTARRLSDGCKLAVDAAMELASDNSIDAVIFSSASGEIEHNYKVLKSTVQNTDVSPTDFSMSVHNAAVGNFTILSKSKIPSSSVSAGIDSFVMALTDAYTMIKKGYKNVLVCDYDVTIPDFFKIYLDETYPSYPHALALLISSGDEYTVKTEDKTQSTKITEFASVRFMQEYAKKTKEFLIPGRKLNYRFTKNS</sequence>
<accession>A0ABS7DE39</accession>
<gene>
    <name evidence="2" type="ORF">J5V48_00500</name>
</gene>
<organism evidence="2 3">
    <name type="scientific">Succinivibrio faecicola</name>
    <dbReference type="NCBI Taxonomy" id="2820300"/>
    <lineage>
        <taxon>Bacteria</taxon>
        <taxon>Pseudomonadati</taxon>
        <taxon>Pseudomonadota</taxon>
        <taxon>Gammaproteobacteria</taxon>
        <taxon>Aeromonadales</taxon>
        <taxon>Succinivibrionaceae</taxon>
        <taxon>Succinivibrio</taxon>
    </lineage>
</organism>